<dbReference type="Pfam" id="PF02911">
    <property type="entry name" value="Formyl_trans_C"/>
    <property type="match status" value="1"/>
</dbReference>
<dbReference type="InterPro" id="IPR005793">
    <property type="entry name" value="Formyl_trans_C"/>
</dbReference>
<feature type="domain" description="Formyl transferase C-terminal" evidence="1">
    <location>
        <begin position="9"/>
        <end position="52"/>
    </location>
</feature>
<gene>
    <name evidence="2" type="ORF">SDC9_145986</name>
</gene>
<proteinExistence type="predicted"/>
<dbReference type="SUPFAM" id="SSF50486">
    <property type="entry name" value="FMT C-terminal domain-like"/>
    <property type="match status" value="1"/>
</dbReference>
<evidence type="ECO:0000313" key="2">
    <source>
        <dbReference type="EMBL" id="MPM98796.1"/>
    </source>
</evidence>
<dbReference type="InterPro" id="IPR011034">
    <property type="entry name" value="Formyl_transferase-like_C_sf"/>
</dbReference>
<name>A0A645EAW6_9ZZZZ</name>
<dbReference type="EMBL" id="VSSQ01044930">
    <property type="protein sequence ID" value="MPM98796.1"/>
    <property type="molecule type" value="Genomic_DNA"/>
</dbReference>
<accession>A0A645EAW6</accession>
<evidence type="ECO:0000259" key="1">
    <source>
        <dbReference type="Pfam" id="PF02911"/>
    </source>
</evidence>
<comment type="caution">
    <text evidence="2">The sequence shown here is derived from an EMBL/GenBank/DDBJ whole genome shotgun (WGS) entry which is preliminary data.</text>
</comment>
<dbReference type="Gene3D" id="3.10.25.10">
    <property type="entry name" value="Formyl transferase, C-terminal domain"/>
    <property type="match status" value="1"/>
</dbReference>
<organism evidence="2">
    <name type="scientific">bioreactor metagenome</name>
    <dbReference type="NCBI Taxonomy" id="1076179"/>
    <lineage>
        <taxon>unclassified sequences</taxon>
        <taxon>metagenomes</taxon>
        <taxon>ecological metagenomes</taxon>
    </lineage>
</organism>
<dbReference type="GO" id="GO:0003824">
    <property type="term" value="F:catalytic activity"/>
    <property type="evidence" value="ECO:0007669"/>
    <property type="project" value="InterPro"/>
</dbReference>
<dbReference type="AlphaFoldDB" id="A0A645EAW6"/>
<protein>
    <recommendedName>
        <fullName evidence="1">Formyl transferase C-terminal domain-containing protein</fullName>
    </recommendedName>
</protein>
<reference evidence="2" key="1">
    <citation type="submission" date="2019-08" db="EMBL/GenBank/DDBJ databases">
        <authorList>
            <person name="Kucharzyk K."/>
            <person name="Murdoch R.W."/>
            <person name="Higgins S."/>
            <person name="Loffler F."/>
        </authorList>
    </citation>
    <scope>NUCLEOTIDE SEQUENCE</scope>
</reference>
<sequence length="61" mass="6549">MEKTYTDGVCGEIVETNKNGFIVKTADTSVLVAVVQAKGGKVMNTDAYMRGHSVEKGTVLR</sequence>
<dbReference type="InterPro" id="IPR037022">
    <property type="entry name" value="Formyl_trans_C_sf"/>
</dbReference>